<dbReference type="EMBL" id="JAHRIP010058253">
    <property type="protein sequence ID" value="MEQ2303881.1"/>
    <property type="molecule type" value="Genomic_DNA"/>
</dbReference>
<proteinExistence type="predicted"/>
<evidence type="ECO:0000256" key="1">
    <source>
        <dbReference type="SAM" id="MobiDB-lite"/>
    </source>
</evidence>
<keyword evidence="2" id="KW-0812">Transmembrane</keyword>
<evidence type="ECO:0000313" key="4">
    <source>
        <dbReference type="Proteomes" id="UP001469553"/>
    </source>
</evidence>
<feature type="region of interest" description="Disordered" evidence="1">
    <location>
        <begin position="1"/>
        <end position="24"/>
    </location>
</feature>
<feature type="transmembrane region" description="Helical" evidence="2">
    <location>
        <begin position="68"/>
        <end position="88"/>
    </location>
</feature>
<evidence type="ECO:0000256" key="2">
    <source>
        <dbReference type="SAM" id="Phobius"/>
    </source>
</evidence>
<evidence type="ECO:0000313" key="3">
    <source>
        <dbReference type="EMBL" id="MEQ2303881.1"/>
    </source>
</evidence>
<sequence>MLQMNPFSKCGHSCKTSSASGGGTSAVKRYKLFSFNPCLQVPVRTSLKKTHTHTRTHARTHAHTHTLIINRFLGLFLILATMSIFSHYQREHTACIYTPKHQNTHMLIQS</sequence>
<accession>A0ABV0ZCU3</accession>
<dbReference type="Proteomes" id="UP001469553">
    <property type="component" value="Unassembled WGS sequence"/>
</dbReference>
<keyword evidence="2" id="KW-0472">Membrane</keyword>
<reference evidence="3 4" key="1">
    <citation type="submission" date="2021-06" db="EMBL/GenBank/DDBJ databases">
        <authorList>
            <person name="Palmer J.M."/>
        </authorList>
    </citation>
    <scope>NUCLEOTIDE SEQUENCE [LARGE SCALE GENOMIC DNA]</scope>
    <source>
        <strain evidence="3 4">AS_MEX2019</strain>
        <tissue evidence="3">Muscle</tissue>
    </source>
</reference>
<comment type="caution">
    <text evidence="3">The sequence shown here is derived from an EMBL/GenBank/DDBJ whole genome shotgun (WGS) entry which is preliminary data.</text>
</comment>
<keyword evidence="4" id="KW-1185">Reference proteome</keyword>
<keyword evidence="2" id="KW-1133">Transmembrane helix</keyword>
<protein>
    <submittedName>
        <fullName evidence="3">Uncharacterized protein</fullName>
    </submittedName>
</protein>
<gene>
    <name evidence="3" type="ORF">AMECASPLE_021278</name>
</gene>
<organism evidence="3 4">
    <name type="scientific">Ameca splendens</name>
    <dbReference type="NCBI Taxonomy" id="208324"/>
    <lineage>
        <taxon>Eukaryota</taxon>
        <taxon>Metazoa</taxon>
        <taxon>Chordata</taxon>
        <taxon>Craniata</taxon>
        <taxon>Vertebrata</taxon>
        <taxon>Euteleostomi</taxon>
        <taxon>Actinopterygii</taxon>
        <taxon>Neopterygii</taxon>
        <taxon>Teleostei</taxon>
        <taxon>Neoteleostei</taxon>
        <taxon>Acanthomorphata</taxon>
        <taxon>Ovalentaria</taxon>
        <taxon>Atherinomorphae</taxon>
        <taxon>Cyprinodontiformes</taxon>
        <taxon>Goodeidae</taxon>
        <taxon>Ameca</taxon>
    </lineage>
</organism>
<name>A0ABV0ZCU3_9TELE</name>